<organism evidence="1 2">
    <name type="scientific">Zingiber officinale</name>
    <name type="common">Ginger</name>
    <name type="synonym">Amomum zingiber</name>
    <dbReference type="NCBI Taxonomy" id="94328"/>
    <lineage>
        <taxon>Eukaryota</taxon>
        <taxon>Viridiplantae</taxon>
        <taxon>Streptophyta</taxon>
        <taxon>Embryophyta</taxon>
        <taxon>Tracheophyta</taxon>
        <taxon>Spermatophyta</taxon>
        <taxon>Magnoliopsida</taxon>
        <taxon>Liliopsida</taxon>
        <taxon>Zingiberales</taxon>
        <taxon>Zingiberaceae</taxon>
        <taxon>Zingiber</taxon>
    </lineage>
</organism>
<reference evidence="1 2" key="1">
    <citation type="submission" date="2020-08" db="EMBL/GenBank/DDBJ databases">
        <title>Plant Genome Project.</title>
        <authorList>
            <person name="Zhang R.-G."/>
        </authorList>
    </citation>
    <scope>NUCLEOTIDE SEQUENCE [LARGE SCALE GENOMIC DNA]</scope>
    <source>
        <tissue evidence="1">Rhizome</tissue>
    </source>
</reference>
<name>A0A8J5BVF4_ZINOF</name>
<evidence type="ECO:0000313" key="2">
    <source>
        <dbReference type="Proteomes" id="UP000734854"/>
    </source>
</evidence>
<sequence>MRAPPAAVLLSASLTNTKLSGLSGGPILFYIFPLHLCPRCSWRHRIIPQYLQFGWLASPPSLSPAATPSSSICHRRRAEYTGESIAAVTPFVLGFVPMLCIMDAISHVSIALIAKHARHRLWRPLSGWPPLFPSDVNFSPHDAPTPAIAAMPPFSCFTPTPTSTASSIDRRLSYLPTLPLMPSSLT</sequence>
<dbReference type="EMBL" id="JACMSC010000022">
    <property type="protein sequence ID" value="KAG6467841.1"/>
    <property type="molecule type" value="Genomic_DNA"/>
</dbReference>
<proteinExistence type="predicted"/>
<accession>A0A8J5BVF4</accession>
<protein>
    <submittedName>
        <fullName evidence="1">Uncharacterized protein</fullName>
    </submittedName>
</protein>
<evidence type="ECO:0000313" key="1">
    <source>
        <dbReference type="EMBL" id="KAG6467841.1"/>
    </source>
</evidence>
<dbReference type="AlphaFoldDB" id="A0A8J5BVF4"/>
<comment type="caution">
    <text evidence="1">The sequence shown here is derived from an EMBL/GenBank/DDBJ whole genome shotgun (WGS) entry which is preliminary data.</text>
</comment>
<keyword evidence="2" id="KW-1185">Reference proteome</keyword>
<gene>
    <name evidence="1" type="ORF">ZIOFF_072405</name>
</gene>
<dbReference type="Proteomes" id="UP000734854">
    <property type="component" value="Unassembled WGS sequence"/>
</dbReference>